<evidence type="ECO:0000313" key="2">
    <source>
        <dbReference type="EMBL" id="BAD03855.1"/>
    </source>
</evidence>
<dbReference type="AlphaFoldDB" id="Q6YX48"/>
<sequence>MAKAGKPRRYSESKGISGEGISGELQRLRYDEFGIKDAQQASPSLLGPWHRPWGTQTERAKWDPFCHTHTLRHSTCELLPHAMPFAIVPIRYGAKGCGRTGFATPTPFATVPTRYGDKG</sequence>
<evidence type="ECO:0000313" key="3">
    <source>
        <dbReference type="Proteomes" id="UP000000763"/>
    </source>
</evidence>
<dbReference type="EMBL" id="AP005726">
    <property type="protein sequence ID" value="BAD03855.1"/>
    <property type="molecule type" value="Genomic_DNA"/>
</dbReference>
<name>Q6YX48_ORYSJ</name>
<proteinExistence type="predicted"/>
<accession>Q6YX48</accession>
<organism evidence="2 3">
    <name type="scientific">Oryza sativa subsp. japonica</name>
    <name type="common">Rice</name>
    <dbReference type="NCBI Taxonomy" id="39947"/>
    <lineage>
        <taxon>Eukaryota</taxon>
        <taxon>Viridiplantae</taxon>
        <taxon>Streptophyta</taxon>
        <taxon>Embryophyta</taxon>
        <taxon>Tracheophyta</taxon>
        <taxon>Spermatophyta</taxon>
        <taxon>Magnoliopsida</taxon>
        <taxon>Liliopsida</taxon>
        <taxon>Poales</taxon>
        <taxon>Poaceae</taxon>
        <taxon>BOP clade</taxon>
        <taxon>Oryzoideae</taxon>
        <taxon>Oryzeae</taxon>
        <taxon>Oryzinae</taxon>
        <taxon>Oryza</taxon>
        <taxon>Oryza sativa</taxon>
    </lineage>
</organism>
<dbReference type="Proteomes" id="UP000000763">
    <property type="component" value="Chromosome 8"/>
</dbReference>
<feature type="region of interest" description="Disordered" evidence="1">
    <location>
        <begin position="1"/>
        <end position="21"/>
    </location>
</feature>
<reference evidence="3" key="1">
    <citation type="journal article" date="2005" name="Nature">
        <title>The map-based sequence of the rice genome.</title>
        <authorList>
            <consortium name="International rice genome sequencing project (IRGSP)"/>
            <person name="Matsumoto T."/>
            <person name="Wu J."/>
            <person name="Kanamori H."/>
            <person name="Katayose Y."/>
            <person name="Fujisawa M."/>
            <person name="Namiki N."/>
            <person name="Mizuno H."/>
            <person name="Yamamoto K."/>
            <person name="Antonio B.A."/>
            <person name="Baba T."/>
            <person name="Sakata K."/>
            <person name="Nagamura Y."/>
            <person name="Aoki H."/>
            <person name="Arikawa K."/>
            <person name="Arita K."/>
            <person name="Bito T."/>
            <person name="Chiden Y."/>
            <person name="Fujitsuka N."/>
            <person name="Fukunaka R."/>
            <person name="Hamada M."/>
            <person name="Harada C."/>
            <person name="Hayashi A."/>
            <person name="Hijishita S."/>
            <person name="Honda M."/>
            <person name="Hosokawa S."/>
            <person name="Ichikawa Y."/>
            <person name="Idonuma A."/>
            <person name="Iijima M."/>
            <person name="Ikeda M."/>
            <person name="Ikeno M."/>
            <person name="Ito K."/>
            <person name="Ito S."/>
            <person name="Ito T."/>
            <person name="Ito Y."/>
            <person name="Ito Y."/>
            <person name="Iwabuchi A."/>
            <person name="Kamiya K."/>
            <person name="Karasawa W."/>
            <person name="Kurita K."/>
            <person name="Katagiri S."/>
            <person name="Kikuta A."/>
            <person name="Kobayashi H."/>
            <person name="Kobayashi N."/>
            <person name="Machita K."/>
            <person name="Maehara T."/>
            <person name="Masukawa M."/>
            <person name="Mizubayashi T."/>
            <person name="Mukai Y."/>
            <person name="Nagasaki H."/>
            <person name="Nagata Y."/>
            <person name="Naito S."/>
            <person name="Nakashima M."/>
            <person name="Nakama Y."/>
            <person name="Nakamichi Y."/>
            <person name="Nakamura M."/>
            <person name="Meguro A."/>
            <person name="Negishi M."/>
            <person name="Ohta I."/>
            <person name="Ohta T."/>
            <person name="Okamoto M."/>
            <person name="Ono N."/>
            <person name="Saji S."/>
            <person name="Sakaguchi M."/>
            <person name="Sakai K."/>
            <person name="Shibata M."/>
            <person name="Shimokawa T."/>
            <person name="Song J."/>
            <person name="Takazaki Y."/>
            <person name="Terasawa K."/>
            <person name="Tsugane M."/>
            <person name="Tsuji K."/>
            <person name="Ueda S."/>
            <person name="Waki K."/>
            <person name="Yamagata H."/>
            <person name="Yamamoto M."/>
            <person name="Yamamoto S."/>
            <person name="Yamane H."/>
            <person name="Yoshiki S."/>
            <person name="Yoshihara R."/>
            <person name="Yukawa K."/>
            <person name="Zhong H."/>
            <person name="Yano M."/>
            <person name="Yuan Q."/>
            <person name="Ouyang S."/>
            <person name="Liu J."/>
            <person name="Jones K.M."/>
            <person name="Gansberger K."/>
            <person name="Moffat K."/>
            <person name="Hill J."/>
            <person name="Bera J."/>
            <person name="Fadrosh D."/>
            <person name="Jin S."/>
            <person name="Johri S."/>
            <person name="Kim M."/>
            <person name="Overton L."/>
            <person name="Reardon M."/>
            <person name="Tsitrin T."/>
            <person name="Vuong H."/>
            <person name="Weaver B."/>
            <person name="Ciecko A."/>
            <person name="Tallon L."/>
            <person name="Jackson J."/>
            <person name="Pai G."/>
            <person name="Aken S.V."/>
            <person name="Utterback T."/>
            <person name="Reidmuller S."/>
            <person name="Feldblyum T."/>
            <person name="Hsiao J."/>
            <person name="Zismann V."/>
            <person name="Iobst S."/>
            <person name="de Vazeille A.R."/>
            <person name="Buell C.R."/>
            <person name="Ying K."/>
            <person name="Li Y."/>
            <person name="Lu T."/>
            <person name="Huang Y."/>
            <person name="Zhao Q."/>
            <person name="Feng Q."/>
            <person name="Zhang L."/>
            <person name="Zhu J."/>
            <person name="Weng Q."/>
            <person name="Mu J."/>
            <person name="Lu Y."/>
            <person name="Fan D."/>
            <person name="Liu Y."/>
            <person name="Guan J."/>
            <person name="Zhang Y."/>
            <person name="Yu S."/>
            <person name="Liu X."/>
            <person name="Zhang Y."/>
            <person name="Hong G."/>
            <person name="Han B."/>
            <person name="Choisne N."/>
            <person name="Demange N."/>
            <person name="Orjeda G."/>
            <person name="Samain S."/>
            <person name="Cattolico L."/>
            <person name="Pelletier E."/>
            <person name="Couloux A."/>
            <person name="Segurens B."/>
            <person name="Wincker P."/>
            <person name="D'Hont A."/>
            <person name="Scarpelli C."/>
            <person name="Weissenbach J."/>
            <person name="Salanoubat M."/>
            <person name="Quetier F."/>
            <person name="Yu Y."/>
            <person name="Kim H.R."/>
            <person name="Rambo T."/>
            <person name="Currie J."/>
            <person name="Collura K."/>
            <person name="Luo M."/>
            <person name="Yang T."/>
            <person name="Ammiraju J.S.S."/>
            <person name="Engler F."/>
            <person name="Soderlund C."/>
            <person name="Wing R.A."/>
            <person name="Palmer L.E."/>
            <person name="de la Bastide M."/>
            <person name="Spiegel L."/>
            <person name="Nascimento L."/>
            <person name="Zutavern T."/>
            <person name="O'Shaughnessy A."/>
            <person name="Dike S."/>
            <person name="Dedhia N."/>
            <person name="Preston R."/>
            <person name="Balija V."/>
            <person name="McCombie W.R."/>
            <person name="Chow T."/>
            <person name="Chen H."/>
            <person name="Chung M."/>
            <person name="Chen C."/>
            <person name="Shaw J."/>
            <person name="Wu H."/>
            <person name="Hsiao K."/>
            <person name="Chao Y."/>
            <person name="Chu M."/>
            <person name="Cheng C."/>
            <person name="Hour A."/>
            <person name="Lee P."/>
            <person name="Lin S."/>
            <person name="Lin Y."/>
            <person name="Liou J."/>
            <person name="Liu S."/>
            <person name="Hsing Y."/>
            <person name="Raghuvanshi S."/>
            <person name="Mohanty A."/>
            <person name="Bharti A.K."/>
            <person name="Gaur A."/>
            <person name="Gupta V."/>
            <person name="Kumar D."/>
            <person name="Ravi V."/>
            <person name="Vij S."/>
            <person name="Kapur A."/>
            <person name="Khurana P."/>
            <person name="Khurana P."/>
            <person name="Khurana J.P."/>
            <person name="Tyagi A.K."/>
            <person name="Gaikwad K."/>
            <person name="Singh A."/>
            <person name="Dalal V."/>
            <person name="Srivastava S."/>
            <person name="Dixit A."/>
            <person name="Pal A.K."/>
            <person name="Ghazi I.A."/>
            <person name="Yadav M."/>
            <person name="Pandit A."/>
            <person name="Bhargava A."/>
            <person name="Sureshbabu K."/>
            <person name="Batra K."/>
            <person name="Sharma T.R."/>
            <person name="Mohapatra T."/>
            <person name="Singh N.K."/>
            <person name="Messing J."/>
            <person name="Nelson A.B."/>
            <person name="Fuks G."/>
            <person name="Kavchok S."/>
            <person name="Keizer G."/>
            <person name="Linton E."/>
            <person name="Llaca V."/>
            <person name="Song R."/>
            <person name="Tanyolac B."/>
            <person name="Young S."/>
            <person name="Ho-Il K."/>
            <person name="Hahn J.H."/>
            <person name="Sangsakoo G."/>
            <person name="Vanavichit A."/>
            <person name="de Mattos Luiz.A.T."/>
            <person name="Zimmer P.D."/>
            <person name="Malone G."/>
            <person name="Dellagostin O."/>
            <person name="de Oliveira A.C."/>
            <person name="Bevan M."/>
            <person name="Bancroft I."/>
            <person name="Minx P."/>
            <person name="Cordum H."/>
            <person name="Wilson R."/>
            <person name="Cheng Z."/>
            <person name="Jin W."/>
            <person name="Jiang J."/>
            <person name="Leong S.A."/>
            <person name="Iwama H."/>
            <person name="Gojobori T."/>
            <person name="Itoh T."/>
            <person name="Niimura Y."/>
            <person name="Fujii Y."/>
            <person name="Habara T."/>
            <person name="Sakai H."/>
            <person name="Sato Y."/>
            <person name="Wilson G."/>
            <person name="Kumar K."/>
            <person name="McCouch S."/>
            <person name="Juretic N."/>
            <person name="Hoen D."/>
            <person name="Wright S."/>
            <person name="Bruskiewich R."/>
            <person name="Bureau T."/>
            <person name="Miyao A."/>
            <person name="Hirochika H."/>
            <person name="Nishikawa T."/>
            <person name="Kadowaki K."/>
            <person name="Sugiura M."/>
            <person name="Burr B."/>
            <person name="Sasaki T."/>
        </authorList>
    </citation>
    <scope>NUCLEOTIDE SEQUENCE [LARGE SCALE GENOMIC DNA]</scope>
    <source>
        <strain evidence="3">cv. Nipponbare</strain>
    </source>
</reference>
<protein>
    <submittedName>
        <fullName evidence="2">Uncharacterized protein</fullName>
    </submittedName>
</protein>
<evidence type="ECO:0000256" key="1">
    <source>
        <dbReference type="SAM" id="MobiDB-lite"/>
    </source>
</evidence>
<reference evidence="3" key="2">
    <citation type="journal article" date="2008" name="Nucleic Acids Res.">
        <title>The rice annotation project database (RAP-DB): 2008 update.</title>
        <authorList>
            <consortium name="The rice annotation project (RAP)"/>
        </authorList>
    </citation>
    <scope>GENOME REANNOTATION</scope>
    <source>
        <strain evidence="3">cv. Nipponbare</strain>
    </source>
</reference>
<gene>
    <name evidence="2" type="primary">OSJNBa0028A18.41</name>
</gene>